<comment type="caution">
    <text evidence="8">The sequence shown here is derived from an EMBL/GenBank/DDBJ whole genome shotgun (WGS) entry which is preliminary data.</text>
</comment>
<keyword evidence="3" id="KW-0547">Nucleotide-binding</keyword>
<comment type="similarity">
    <text evidence="1 6">Belongs to the carbohydrate kinase PfkB family.</text>
</comment>
<evidence type="ECO:0000256" key="5">
    <source>
        <dbReference type="ARBA" id="ARBA00022840"/>
    </source>
</evidence>
<keyword evidence="5" id="KW-0067">ATP-binding</keyword>
<organism evidence="8 9">
    <name type="scientific">Rhodovulum visakhapatnamense</name>
    <dbReference type="NCBI Taxonomy" id="364297"/>
    <lineage>
        <taxon>Bacteria</taxon>
        <taxon>Pseudomonadati</taxon>
        <taxon>Pseudomonadota</taxon>
        <taxon>Alphaproteobacteria</taxon>
        <taxon>Rhodobacterales</taxon>
        <taxon>Paracoccaceae</taxon>
        <taxon>Rhodovulum</taxon>
    </lineage>
</organism>
<evidence type="ECO:0000313" key="9">
    <source>
        <dbReference type="Proteomes" id="UP000295484"/>
    </source>
</evidence>
<dbReference type="PROSITE" id="PS00583">
    <property type="entry name" value="PFKB_KINASES_1"/>
    <property type="match status" value="1"/>
</dbReference>
<evidence type="ECO:0000256" key="3">
    <source>
        <dbReference type="ARBA" id="ARBA00022741"/>
    </source>
</evidence>
<feature type="domain" description="Carbohydrate kinase PfkB" evidence="7">
    <location>
        <begin position="22"/>
        <end position="298"/>
    </location>
</feature>
<dbReference type="Proteomes" id="UP000295484">
    <property type="component" value="Unassembled WGS sequence"/>
</dbReference>
<dbReference type="GO" id="GO:0005829">
    <property type="term" value="C:cytosol"/>
    <property type="evidence" value="ECO:0007669"/>
    <property type="project" value="TreeGrafter"/>
</dbReference>
<dbReference type="Gene3D" id="3.40.1190.20">
    <property type="match status" value="1"/>
</dbReference>
<sequence length="315" mass="32482">MHDILTVTLNPTVDLSTSVAHVVPGDKLRCAPPVTDPGGGGINVSRAIRLLGGESRALVALGGHNGDKLRALLEHEGIRLIPLVAPGETRMSLAVTDSTSGEQFRFVLPGPIWNEAGLKATLAAVTTAVPEAGYVVISGSLPRGLPEDFTERVCAKIGSRGARVLADTSGPALTRLAEARDAVPYVLRMDGLEAEELAGRALPDRKDSADFASELVARGVASIVVIARGAEGNVLAAEGLRLHVAAAKVPVRSLVGAGDSFVGAFVLALARGAELARALQWGAAAASAAVMTDATALCTREDTEALLDRCPVTEI</sequence>
<dbReference type="PANTHER" id="PTHR46566">
    <property type="entry name" value="1-PHOSPHOFRUCTOKINASE-RELATED"/>
    <property type="match status" value="1"/>
</dbReference>
<accession>A0A4R8FNR4</accession>
<evidence type="ECO:0000256" key="1">
    <source>
        <dbReference type="ARBA" id="ARBA00010688"/>
    </source>
</evidence>
<keyword evidence="4 8" id="KW-0418">Kinase</keyword>
<dbReference type="NCBIfam" id="TIGR03168">
    <property type="entry name" value="1-PFK"/>
    <property type="match status" value="1"/>
</dbReference>
<dbReference type="PANTHER" id="PTHR46566:SF2">
    <property type="entry name" value="ATP-DEPENDENT 6-PHOSPHOFRUCTOKINASE ISOZYME 2"/>
    <property type="match status" value="1"/>
</dbReference>
<evidence type="ECO:0000256" key="6">
    <source>
        <dbReference type="PIRNR" id="PIRNR000535"/>
    </source>
</evidence>
<dbReference type="EMBL" id="SOEB01000013">
    <property type="protein sequence ID" value="TDX28004.1"/>
    <property type="molecule type" value="Genomic_DNA"/>
</dbReference>
<dbReference type="GO" id="GO:0003872">
    <property type="term" value="F:6-phosphofructokinase activity"/>
    <property type="evidence" value="ECO:0007669"/>
    <property type="project" value="TreeGrafter"/>
</dbReference>
<dbReference type="InterPro" id="IPR029056">
    <property type="entry name" value="Ribokinase-like"/>
</dbReference>
<dbReference type="InterPro" id="IPR002173">
    <property type="entry name" value="Carboh/pur_kinase_PfkB_CS"/>
</dbReference>
<name>A0A4R8FNR4_9RHOB</name>
<dbReference type="GO" id="GO:0005524">
    <property type="term" value="F:ATP binding"/>
    <property type="evidence" value="ECO:0007669"/>
    <property type="project" value="UniProtKB-KW"/>
</dbReference>
<evidence type="ECO:0000256" key="2">
    <source>
        <dbReference type="ARBA" id="ARBA00022679"/>
    </source>
</evidence>
<evidence type="ECO:0000259" key="7">
    <source>
        <dbReference type="Pfam" id="PF00294"/>
    </source>
</evidence>
<reference evidence="8 9" key="1">
    <citation type="submission" date="2019-03" db="EMBL/GenBank/DDBJ databases">
        <title>Genomic Encyclopedia of Type Strains, Phase IV (KMG-IV): sequencing the most valuable type-strain genomes for metagenomic binning, comparative biology and taxonomic classification.</title>
        <authorList>
            <person name="Goeker M."/>
        </authorList>
    </citation>
    <scope>NUCLEOTIDE SEQUENCE [LARGE SCALE GENOMIC DNA]</scope>
    <source>
        <strain evidence="8 9">JA181</strain>
    </source>
</reference>
<proteinExistence type="inferred from homology"/>
<dbReference type="InterPro" id="IPR017583">
    <property type="entry name" value="Tagatose/fructose_Pkinase"/>
</dbReference>
<evidence type="ECO:0000256" key="4">
    <source>
        <dbReference type="ARBA" id="ARBA00022777"/>
    </source>
</evidence>
<dbReference type="Pfam" id="PF00294">
    <property type="entry name" value="PfkB"/>
    <property type="match status" value="1"/>
</dbReference>
<gene>
    <name evidence="8" type="ORF">EV657_11384</name>
</gene>
<dbReference type="InterPro" id="IPR011611">
    <property type="entry name" value="PfkB_dom"/>
</dbReference>
<dbReference type="PIRSF" id="PIRSF000535">
    <property type="entry name" value="1PFK/6PFK/LacC"/>
    <property type="match status" value="1"/>
</dbReference>
<dbReference type="AlphaFoldDB" id="A0A4R8FNR4"/>
<dbReference type="CDD" id="cd01164">
    <property type="entry name" value="FruK_PfkB_like"/>
    <property type="match status" value="1"/>
</dbReference>
<dbReference type="RefSeq" id="WP_113670463.1">
    <property type="nucleotide sequence ID" value="NZ_SOEB01000013.1"/>
</dbReference>
<dbReference type="SUPFAM" id="SSF53613">
    <property type="entry name" value="Ribokinase-like"/>
    <property type="match status" value="1"/>
</dbReference>
<keyword evidence="2 6" id="KW-0808">Transferase</keyword>
<evidence type="ECO:0000313" key="8">
    <source>
        <dbReference type="EMBL" id="TDX28004.1"/>
    </source>
</evidence>
<protein>
    <recommendedName>
        <fullName evidence="6">Phosphofructokinase</fullName>
    </recommendedName>
</protein>